<accession>A0A1H0RQ43</accession>
<evidence type="ECO:0000313" key="2">
    <source>
        <dbReference type="EMBL" id="SDP31567.1"/>
    </source>
</evidence>
<reference evidence="2 3" key="1">
    <citation type="submission" date="2016-10" db="EMBL/GenBank/DDBJ databases">
        <authorList>
            <person name="de Groot N.N."/>
        </authorList>
    </citation>
    <scope>NUCLEOTIDE SEQUENCE [LARGE SCALE GENOMIC DNA]</scope>
    <source>
        <strain evidence="2 3">BS3776</strain>
    </source>
</reference>
<dbReference type="Proteomes" id="UP000198549">
    <property type="component" value="Chromosome I"/>
</dbReference>
<gene>
    <name evidence="2" type="ORF">SAMN04490202_3723</name>
</gene>
<organism evidence="2 3">
    <name type="scientific">Pseudomonas reinekei</name>
    <dbReference type="NCBI Taxonomy" id="395598"/>
    <lineage>
        <taxon>Bacteria</taxon>
        <taxon>Pseudomonadati</taxon>
        <taxon>Pseudomonadota</taxon>
        <taxon>Gammaproteobacteria</taxon>
        <taxon>Pseudomonadales</taxon>
        <taxon>Pseudomonadaceae</taxon>
        <taxon>Pseudomonas</taxon>
    </lineage>
</organism>
<evidence type="ECO:0000256" key="1">
    <source>
        <dbReference type="SAM" id="MobiDB-lite"/>
    </source>
</evidence>
<name>A0A1H0RQ43_PSERE</name>
<protein>
    <submittedName>
        <fullName evidence="2">Uncharacterized protein</fullName>
    </submittedName>
</protein>
<feature type="compositionally biased region" description="Basic and acidic residues" evidence="1">
    <location>
        <begin position="23"/>
        <end position="44"/>
    </location>
</feature>
<sequence>MGEMFTLDVPASSRAGSLPQWRGVDRPIHDPPKTLWELARDEAGRGNTKSGQKKPPVNPLRIGNAANGAGT</sequence>
<dbReference type="AlphaFoldDB" id="A0A1H0RQ43"/>
<dbReference type="EMBL" id="LT629709">
    <property type="protein sequence ID" value="SDP31567.1"/>
    <property type="molecule type" value="Genomic_DNA"/>
</dbReference>
<evidence type="ECO:0000313" key="3">
    <source>
        <dbReference type="Proteomes" id="UP000198549"/>
    </source>
</evidence>
<feature type="region of interest" description="Disordered" evidence="1">
    <location>
        <begin position="1"/>
        <end position="71"/>
    </location>
</feature>
<proteinExistence type="predicted"/>